<name>A0A814B610_9BILA</name>
<proteinExistence type="predicted"/>
<gene>
    <name evidence="1" type="ORF">OXX778_LOCUS12462</name>
</gene>
<sequence>MLTSKTLTLNKFIVDLMVQEEIIKSLSCLFKINKPELNVSDITEYKKRLENIINVLLEEKLTHRLSDSETRLNSLEAITQSHSKDIDGMKSDIKMMQTDLSLFKESSSNNHNVTHKLLILIINRLPSQMPTLQAEQATNSL</sequence>
<keyword evidence="2" id="KW-1185">Reference proteome</keyword>
<dbReference type="Proteomes" id="UP000663879">
    <property type="component" value="Unassembled WGS sequence"/>
</dbReference>
<protein>
    <submittedName>
        <fullName evidence="1">Uncharacterized protein</fullName>
    </submittedName>
</protein>
<dbReference type="EMBL" id="CAJNOC010002261">
    <property type="protein sequence ID" value="CAF0922520.1"/>
    <property type="molecule type" value="Genomic_DNA"/>
</dbReference>
<organism evidence="1 2">
    <name type="scientific">Brachionus calyciflorus</name>
    <dbReference type="NCBI Taxonomy" id="104777"/>
    <lineage>
        <taxon>Eukaryota</taxon>
        <taxon>Metazoa</taxon>
        <taxon>Spiralia</taxon>
        <taxon>Gnathifera</taxon>
        <taxon>Rotifera</taxon>
        <taxon>Eurotatoria</taxon>
        <taxon>Monogononta</taxon>
        <taxon>Pseudotrocha</taxon>
        <taxon>Ploima</taxon>
        <taxon>Brachionidae</taxon>
        <taxon>Brachionus</taxon>
    </lineage>
</organism>
<evidence type="ECO:0000313" key="2">
    <source>
        <dbReference type="Proteomes" id="UP000663879"/>
    </source>
</evidence>
<reference evidence="1" key="1">
    <citation type="submission" date="2021-02" db="EMBL/GenBank/DDBJ databases">
        <authorList>
            <person name="Nowell W R."/>
        </authorList>
    </citation>
    <scope>NUCLEOTIDE SEQUENCE</scope>
    <source>
        <strain evidence="1">Ploen Becks lab</strain>
    </source>
</reference>
<dbReference type="AlphaFoldDB" id="A0A814B610"/>
<evidence type="ECO:0000313" key="1">
    <source>
        <dbReference type="EMBL" id="CAF0922520.1"/>
    </source>
</evidence>
<accession>A0A814B610</accession>
<comment type="caution">
    <text evidence="1">The sequence shown here is derived from an EMBL/GenBank/DDBJ whole genome shotgun (WGS) entry which is preliminary data.</text>
</comment>